<name>A0A821S4D3_9NEOP</name>
<dbReference type="EMBL" id="CAJOBZ010000016">
    <property type="protein sequence ID" value="CAF4850642.1"/>
    <property type="molecule type" value="Genomic_DNA"/>
</dbReference>
<gene>
    <name evidence="1" type="ORF">PMACD_LOCUS7014</name>
</gene>
<comment type="caution">
    <text evidence="1">The sequence shown here is derived from an EMBL/GenBank/DDBJ whole genome shotgun (WGS) entry which is preliminary data.</text>
</comment>
<organism evidence="1 2">
    <name type="scientific">Pieris macdunnoughi</name>
    <dbReference type="NCBI Taxonomy" id="345717"/>
    <lineage>
        <taxon>Eukaryota</taxon>
        <taxon>Metazoa</taxon>
        <taxon>Ecdysozoa</taxon>
        <taxon>Arthropoda</taxon>
        <taxon>Hexapoda</taxon>
        <taxon>Insecta</taxon>
        <taxon>Pterygota</taxon>
        <taxon>Neoptera</taxon>
        <taxon>Endopterygota</taxon>
        <taxon>Lepidoptera</taxon>
        <taxon>Glossata</taxon>
        <taxon>Ditrysia</taxon>
        <taxon>Papilionoidea</taxon>
        <taxon>Pieridae</taxon>
        <taxon>Pierinae</taxon>
        <taxon>Pieris</taxon>
    </lineage>
</organism>
<accession>A0A821S4D3</accession>
<reference evidence="1" key="1">
    <citation type="submission" date="2021-02" db="EMBL/GenBank/DDBJ databases">
        <authorList>
            <person name="Steward A R."/>
        </authorList>
    </citation>
    <scope>NUCLEOTIDE SEQUENCE</scope>
</reference>
<protein>
    <submittedName>
        <fullName evidence="1">Uncharacterized protein</fullName>
    </submittedName>
</protein>
<dbReference type="Proteomes" id="UP000663880">
    <property type="component" value="Unassembled WGS sequence"/>
</dbReference>
<evidence type="ECO:0000313" key="2">
    <source>
        <dbReference type="Proteomes" id="UP000663880"/>
    </source>
</evidence>
<dbReference type="AlphaFoldDB" id="A0A821S4D3"/>
<proteinExistence type="predicted"/>
<keyword evidence="2" id="KW-1185">Reference proteome</keyword>
<dbReference type="OrthoDB" id="7417113at2759"/>
<evidence type="ECO:0000313" key="1">
    <source>
        <dbReference type="EMBL" id="CAF4850642.1"/>
    </source>
</evidence>
<sequence>MMVEDVKIQRVQLPVETSKSSESHKAESILSKCSCPECDSLKCFILRRSPASNLCNCPKKLKSCCNNSKNALHETKPTLDTSRVISQVNRSVDISTKISYNKKKTSENGSCTVNTIIKSSISSKSITQDSYKSQDSFSDVKLEMTPLRNCNENTAHLSAQIIKAGCIQDFNDCISNNEPYKSSVPEIKDVKEYIYTKLKEIYNACSCKVCECIPTTPLSARKNTCSCKPCQCDDCKKLYNYVGCHLKEKPHVGCPCISCDRKDCQGVVKKFQQICSCKPCDCLMCAESLSKNCNCAPCSCFECKYKPSYLRRSYIVAAVGQSNRSTTCNCDSPCECSNCIPTYGTTALSQERSTGTVARAICPCYSCTNQSCQSDGENCRCAMQKHVMSKPIERAHHDYDIRNVLLEDTDRIKRNYNRDVISMCANVQQQFCMGDDPSQCIQRGNRFAAEYIKLSLPNKICRYSYNLIPCENKSSDNAYNTGDCLDDKELKLLGKIEDVSQLQNVKCSYCNCEFCKRQQSNYVNNDIGNIIKNNSLPNETASTFNGMTFKERPELVLIESITHLAGQSSQNVRACQVATSKEIINNRIVEVNHFATDPNSKNSININSKLKRNNTELLLSQRKKLYCVASIIKDFALFSEGSSSLSNDGNSEHSPSLNTQLPATLDPVSSTLLVVPENLNSLDAEKLSINNNYFKKSATLPFFNALYDENQRTRGIEDPKFSIKMFDYANIQTTLLQAQEFSIKLRGLLESYEAANNDFRSVSQRLRKLYDEIVNSTTSEDKIHKVHFKHDKESNKLYYVGDRISLSNETDLFDNSYNASLITCLPSNTNKTILKPILGSHNLLENVRSTYVLSDEDIFGDAISNCCTITEVNNDTIIAFKRQRSPSNICKKITSVSIKSNKYAETDFLYFHQAIMFSKSTWTQSDKRQQNENINTEITFRDADFYKDEITETNVTGSLYTTFESSKNIVLPSSPEVKNNENHLHWNVLRKNLFLKSHQNPSHNSDAPSLEVNIKEIIRIISQEIRKEFTQQDINMTSQRLHKSISFKHEGNKASFSDIRRISNHTVLVKWNIPNNISNIKGYELQIDGRVVKKILNPHCAMAAISSLPQSERVLLTILTITDSQGPYSSNTVVYNPRNIKR</sequence>